<dbReference type="InterPro" id="IPR050704">
    <property type="entry name" value="Peptidase_C85-like"/>
</dbReference>
<dbReference type="PANTHER" id="PTHR12419:SF10">
    <property type="entry name" value="DEUBIQUITINASE OTUD6B"/>
    <property type="match status" value="1"/>
</dbReference>
<evidence type="ECO:0000256" key="1">
    <source>
        <dbReference type="SAM" id="Coils"/>
    </source>
</evidence>
<proteinExistence type="predicted"/>
<dbReference type="Gene3D" id="3.90.70.80">
    <property type="match status" value="1"/>
</dbReference>
<feature type="compositionally biased region" description="Basic residues" evidence="2">
    <location>
        <begin position="115"/>
        <end position="126"/>
    </location>
</feature>
<name>A0ABY7ETA5_MYAAR</name>
<dbReference type="Pfam" id="PF02338">
    <property type="entry name" value="OTU"/>
    <property type="match status" value="1"/>
</dbReference>
<keyword evidence="5" id="KW-1185">Reference proteome</keyword>
<dbReference type="InterPro" id="IPR003323">
    <property type="entry name" value="OTU_dom"/>
</dbReference>
<evidence type="ECO:0000259" key="3">
    <source>
        <dbReference type="PROSITE" id="PS50802"/>
    </source>
</evidence>
<feature type="coiled-coil region" evidence="1">
    <location>
        <begin position="16"/>
        <end position="76"/>
    </location>
</feature>
<dbReference type="InterPro" id="IPR038765">
    <property type="entry name" value="Papain-like_cys_pep_sf"/>
</dbReference>
<reference evidence="4" key="1">
    <citation type="submission" date="2022-11" db="EMBL/GenBank/DDBJ databases">
        <title>Centuries of genome instability and evolution in soft-shell clam transmissible cancer (bioRxiv).</title>
        <authorList>
            <person name="Hart S.F.M."/>
            <person name="Yonemitsu M.A."/>
            <person name="Giersch R.M."/>
            <person name="Beal B.F."/>
            <person name="Arriagada G."/>
            <person name="Davis B.W."/>
            <person name="Ostrander E.A."/>
            <person name="Goff S.P."/>
            <person name="Metzger M.J."/>
        </authorList>
    </citation>
    <scope>NUCLEOTIDE SEQUENCE</scope>
    <source>
        <strain evidence="4">MELC-2E11</strain>
        <tissue evidence="4">Siphon/mantle</tissue>
    </source>
</reference>
<protein>
    <submittedName>
        <fullName evidence="4">OTU6B-like protein</fullName>
    </submittedName>
</protein>
<evidence type="ECO:0000256" key="2">
    <source>
        <dbReference type="SAM" id="MobiDB-lite"/>
    </source>
</evidence>
<dbReference type="SUPFAM" id="SSF54001">
    <property type="entry name" value="Cysteine proteinases"/>
    <property type="match status" value="1"/>
</dbReference>
<dbReference type="EMBL" id="CP111019">
    <property type="protein sequence ID" value="WAR12520.1"/>
    <property type="molecule type" value="Genomic_DNA"/>
</dbReference>
<dbReference type="PANTHER" id="PTHR12419">
    <property type="entry name" value="OTU DOMAIN CONTAINING PROTEIN"/>
    <property type="match status" value="1"/>
</dbReference>
<accession>A0ABY7ETA5</accession>
<dbReference type="PROSITE" id="PS50802">
    <property type="entry name" value="OTU"/>
    <property type="match status" value="1"/>
</dbReference>
<feature type="region of interest" description="Disordered" evidence="2">
    <location>
        <begin position="101"/>
        <end position="135"/>
    </location>
</feature>
<evidence type="ECO:0000313" key="4">
    <source>
        <dbReference type="EMBL" id="WAR12520.1"/>
    </source>
</evidence>
<organism evidence="4 5">
    <name type="scientific">Mya arenaria</name>
    <name type="common">Soft-shell clam</name>
    <dbReference type="NCBI Taxonomy" id="6604"/>
    <lineage>
        <taxon>Eukaryota</taxon>
        <taxon>Metazoa</taxon>
        <taxon>Spiralia</taxon>
        <taxon>Lophotrochozoa</taxon>
        <taxon>Mollusca</taxon>
        <taxon>Bivalvia</taxon>
        <taxon>Autobranchia</taxon>
        <taxon>Heteroconchia</taxon>
        <taxon>Euheterodonta</taxon>
        <taxon>Imparidentia</taxon>
        <taxon>Neoheterodontei</taxon>
        <taxon>Myida</taxon>
        <taxon>Myoidea</taxon>
        <taxon>Myidae</taxon>
        <taxon>Mya</taxon>
    </lineage>
</organism>
<keyword evidence="1" id="KW-0175">Coiled coil</keyword>
<sequence>MADADDEKCDAETLLIRRQRKEKKDLQGDIQKLKSGISKGDKKKKKEVSEKIALLEAELSERHDKELKELQEQVNQGVSPCDPDVVEAQQGVAGLAMSEHGGKSSVIEDMQTSKKPSKAQKRRAKKAAADQEREDRIHEQEIENLTSSRNMEAVRITGLLSTRGLQIHEHSVDSLRSKVAAYMREHAADFMPFLTTDSGDCFTDDDFEKYCVELETTPAWGGQLEIQALCEVLKVPIEVVQSEGPPLVTGEQFQDPPVILTYLRHAYGLGEHYHSVEEKQEDTTDDFT</sequence>
<gene>
    <name evidence="4" type="ORF">MAR_026700</name>
</gene>
<evidence type="ECO:0000313" key="5">
    <source>
        <dbReference type="Proteomes" id="UP001164746"/>
    </source>
</evidence>
<dbReference type="Proteomes" id="UP001164746">
    <property type="component" value="Chromosome 8"/>
</dbReference>
<feature type="domain" description="OTU" evidence="3">
    <location>
        <begin position="165"/>
        <end position="279"/>
    </location>
</feature>